<protein>
    <submittedName>
        <fullName evidence="10">Heme-binding NEAT domain protein</fullName>
    </submittedName>
</protein>
<feature type="compositionally biased region" description="Acidic residues" evidence="6">
    <location>
        <begin position="159"/>
        <end position="260"/>
    </location>
</feature>
<keyword evidence="7" id="KW-0812">Transmembrane</keyword>
<feature type="domain" description="NEAT" evidence="9">
    <location>
        <begin position="566"/>
        <end position="686"/>
    </location>
</feature>
<evidence type="ECO:0000256" key="3">
    <source>
        <dbReference type="ARBA" id="ARBA00022525"/>
    </source>
</evidence>
<keyword evidence="2" id="KW-0134">Cell wall</keyword>
<dbReference type="PANTHER" id="PTHR37824:SF1">
    <property type="entry name" value="IRON-REGULATED SURFACE DETERMINANT PROTEIN C"/>
    <property type="match status" value="1"/>
</dbReference>
<feature type="domain" description="NEAT" evidence="9">
    <location>
        <begin position="37"/>
        <end position="157"/>
    </location>
</feature>
<proteinExistence type="predicted"/>
<reference evidence="10 11" key="1">
    <citation type="submission" date="2023-07" db="EMBL/GenBank/DDBJ databases">
        <title>Genomic Encyclopedia of Type Strains, Phase IV (KMG-IV): sequencing the most valuable type-strain genomes for metagenomic binning, comparative biology and taxonomic classification.</title>
        <authorList>
            <person name="Goeker M."/>
        </authorList>
    </citation>
    <scope>NUCLEOTIDE SEQUENCE [LARGE SCALE GENOMIC DNA]</scope>
    <source>
        <strain evidence="10 11">DSM 19154</strain>
    </source>
</reference>
<keyword evidence="4 8" id="KW-0732">Signal</keyword>
<name>A0ABT9YJ87_9BACI</name>
<comment type="subcellular location">
    <subcellularLocation>
        <location evidence="1">Secreted</location>
        <location evidence="1">Cell wall</location>
        <topology evidence="1">Peptidoglycan-anchor</topology>
    </subcellularLocation>
</comment>
<feature type="domain" description="NEAT" evidence="9">
    <location>
        <begin position="910"/>
        <end position="1027"/>
    </location>
</feature>
<evidence type="ECO:0000256" key="2">
    <source>
        <dbReference type="ARBA" id="ARBA00022512"/>
    </source>
</evidence>
<feature type="region of interest" description="Disordered" evidence="6">
    <location>
        <begin position="159"/>
        <end position="289"/>
    </location>
</feature>
<dbReference type="Pfam" id="PF05031">
    <property type="entry name" value="NEAT"/>
    <property type="match status" value="6"/>
</dbReference>
<dbReference type="InterPro" id="IPR050436">
    <property type="entry name" value="IsdA"/>
</dbReference>
<keyword evidence="7" id="KW-0472">Membrane</keyword>
<feature type="transmembrane region" description="Helical" evidence="7">
    <location>
        <begin position="1091"/>
        <end position="1110"/>
    </location>
</feature>
<feature type="chain" id="PRO_5047059953" evidence="8">
    <location>
        <begin position="33"/>
        <end position="1116"/>
    </location>
</feature>
<dbReference type="PANTHER" id="PTHR37824">
    <property type="entry name" value="IRON-REGULATED SURFACE DETERMINANT PROTEIN C"/>
    <property type="match status" value="1"/>
</dbReference>
<evidence type="ECO:0000256" key="8">
    <source>
        <dbReference type="SAM" id="SignalP"/>
    </source>
</evidence>
<comment type="caution">
    <text evidence="10">The sequence shown here is derived from an EMBL/GenBank/DDBJ whole genome shotgun (WGS) entry which is preliminary data.</text>
</comment>
<evidence type="ECO:0000259" key="9">
    <source>
        <dbReference type="PROSITE" id="PS50978"/>
    </source>
</evidence>
<keyword evidence="11" id="KW-1185">Reference proteome</keyword>
<dbReference type="RefSeq" id="WP_306983266.1">
    <property type="nucleotide sequence ID" value="NZ_JAUSUA010000003.1"/>
</dbReference>
<evidence type="ECO:0000313" key="10">
    <source>
        <dbReference type="EMBL" id="MDQ0207744.1"/>
    </source>
</evidence>
<evidence type="ECO:0000313" key="11">
    <source>
        <dbReference type="Proteomes" id="UP001225034"/>
    </source>
</evidence>
<dbReference type="EMBL" id="JAUSUA010000003">
    <property type="protein sequence ID" value="MDQ0207744.1"/>
    <property type="molecule type" value="Genomic_DNA"/>
</dbReference>
<dbReference type="SMART" id="SM00725">
    <property type="entry name" value="NEAT"/>
    <property type="match status" value="6"/>
</dbReference>
<evidence type="ECO:0000256" key="6">
    <source>
        <dbReference type="SAM" id="MobiDB-lite"/>
    </source>
</evidence>
<feature type="domain" description="NEAT" evidence="9">
    <location>
        <begin position="266"/>
        <end position="392"/>
    </location>
</feature>
<dbReference type="CDD" id="cd06920">
    <property type="entry name" value="NEAT"/>
    <property type="match status" value="6"/>
</dbReference>
<feature type="compositionally biased region" description="Basic and acidic residues" evidence="6">
    <location>
        <begin position="888"/>
        <end position="909"/>
    </location>
</feature>
<feature type="compositionally biased region" description="Basic and acidic residues" evidence="6">
    <location>
        <begin position="1058"/>
        <end position="1067"/>
    </location>
</feature>
<evidence type="ECO:0000256" key="5">
    <source>
        <dbReference type="ARBA" id="ARBA00023088"/>
    </source>
</evidence>
<keyword evidence="3" id="KW-0964">Secreted</keyword>
<keyword evidence="5" id="KW-0572">Peptidoglycan-anchor</keyword>
<evidence type="ECO:0000256" key="4">
    <source>
        <dbReference type="ARBA" id="ARBA00022729"/>
    </source>
</evidence>
<dbReference type="InterPro" id="IPR037250">
    <property type="entry name" value="NEAT_dom_sf"/>
</dbReference>
<dbReference type="PROSITE" id="PS50978">
    <property type="entry name" value="NEAT"/>
    <property type="match status" value="6"/>
</dbReference>
<organism evidence="10 11">
    <name type="scientific">Alkalicoccobacillus murimartini</name>
    <dbReference type="NCBI Taxonomy" id="171685"/>
    <lineage>
        <taxon>Bacteria</taxon>
        <taxon>Bacillati</taxon>
        <taxon>Bacillota</taxon>
        <taxon>Bacilli</taxon>
        <taxon>Bacillales</taxon>
        <taxon>Bacillaceae</taxon>
        <taxon>Alkalicoccobacillus</taxon>
    </lineage>
</organism>
<dbReference type="Gene3D" id="2.60.40.1850">
    <property type="match status" value="6"/>
</dbReference>
<feature type="compositionally biased region" description="Polar residues" evidence="6">
    <location>
        <begin position="1043"/>
        <end position="1056"/>
    </location>
</feature>
<feature type="region of interest" description="Disordered" evidence="6">
    <location>
        <begin position="690"/>
        <end position="749"/>
    </location>
</feature>
<sequence length="1116" mass="124371">MKAKYKSLVNGFLAFLLVLATFLPSFSNVAYAENQELKNGTYEVSFAVHKDGTNEVSVMDDYTKKPAVLTVQDGSFSIDMTLTNSNWYEDFTIEGSRPEVVEENPNNNERIVRFPISNLEEKVDAWVHIIVTGIPGFNYDHEYDVQIAFDQSTLEPIQVEEEPESEEPGTEEPGTEEPGTEEPGTEEPGTEEPGTEEPGTEEPGTEEPGTEEPGTEEPGTEEPGTEEPGTEEPVTEEPGAEEPGTEEPGTEEPGTEEPGAEEPVTLEDGTYHIPFTTKHSTEDRDSTMSRYLVSPTTAVVKDGKATVKLTTKDSDVITGLQLESNGEFKEGNITEEDAETKIRTYEFQLSELTKEVQAKVSMRVPMGNGQVYENTQSFRVVLALDEAEKQPEAEEPGTDEEEEQPYELKDGNYNILFESKHATEDRPSSMGDYLTNPTSLVVEDGVSTLTLTTKDSHVITDIQLQADGEYTSGSVVDEDEQNQTRSYAYIFNELISEVPAKVSMRVPLGNGQYYENVREFRLFFDLEGAELEESEEPAPPIEEPTPEEPGTEQPTPEEPGTDDEEPVNGQYEADFTVFKNGTNEASVMDDYTEKPATIFIKDGEYTVDLTLTNSNWYQGLTINGEEPATVSEDAEANKRVIQFEMDGLEEKVDAWVHIVVTGIPGFDYDNEYDVQIAFDATSLKLIEEDVDPTPLPENPGTEQPTPEEPGTEEPTPEEPGTEEPENEKPTPENPGTEQPTPENPGTDEEELVNGQYEADFTVFKNGTNEASVMDDYTEKPATIYVKDGKFSVDLTLTHNDWYKELTIDGKKPAVVSEDKDHNKKTVRYETDSLSTLVDAWVHIVVTGVPGFEYDNQYDVQIALDVDSLELVKKDEQPPTPVTPSQPGDVKKPNNNEGPKDQNKDNDLDELVDGRYEVDFSVLKDGTSEISVMDQYTEKPATVFVKDGQFTVDLTLTNSDWYQDLKIQNQRPEVISEDEAAGKRVVRFDTDDLSKKVDAWVHIIVSPIQYDNQYDVQIALNVDSLKLIEKDQEPPLPIKAGTPINLTNGPGNNQTDPLSYDRGDKDTVKPNSNQVALSGKEVNAKTSENSIVWLYVSLFLLSIGYFTWKYLRKRTVQ</sequence>
<feature type="region of interest" description="Disordered" evidence="6">
    <location>
        <begin position="531"/>
        <end position="568"/>
    </location>
</feature>
<evidence type="ECO:0000256" key="7">
    <source>
        <dbReference type="SAM" id="Phobius"/>
    </source>
</evidence>
<feature type="region of interest" description="Disordered" evidence="6">
    <location>
        <begin position="1037"/>
        <end position="1068"/>
    </location>
</feature>
<keyword evidence="7" id="KW-1133">Transmembrane helix</keyword>
<feature type="domain" description="NEAT" evidence="9">
    <location>
        <begin position="408"/>
        <end position="534"/>
    </location>
</feature>
<dbReference type="InterPro" id="IPR006635">
    <property type="entry name" value="NEAT_dom"/>
</dbReference>
<dbReference type="SUPFAM" id="SSF158911">
    <property type="entry name" value="NEAT domain-like"/>
    <property type="match status" value="6"/>
</dbReference>
<feature type="domain" description="NEAT" evidence="9">
    <location>
        <begin position="751"/>
        <end position="871"/>
    </location>
</feature>
<feature type="region of interest" description="Disordered" evidence="6">
    <location>
        <begin position="874"/>
        <end position="909"/>
    </location>
</feature>
<accession>A0ABT9YJ87</accession>
<dbReference type="Proteomes" id="UP001225034">
    <property type="component" value="Unassembled WGS sequence"/>
</dbReference>
<feature type="compositionally biased region" description="Acidic residues" evidence="6">
    <location>
        <begin position="709"/>
        <end position="725"/>
    </location>
</feature>
<evidence type="ECO:0000256" key="1">
    <source>
        <dbReference type="ARBA" id="ARBA00004168"/>
    </source>
</evidence>
<gene>
    <name evidence="10" type="ORF">J2S05_002545</name>
</gene>
<feature type="signal peptide" evidence="8">
    <location>
        <begin position="1"/>
        <end position="32"/>
    </location>
</feature>